<name>A0A4Z2I016_9TELE</name>
<dbReference type="OrthoDB" id="410721at2759"/>
<reference evidence="2 3" key="1">
    <citation type="submission" date="2019-03" db="EMBL/GenBank/DDBJ databases">
        <title>First draft genome of Liparis tanakae, snailfish: a comprehensive survey of snailfish specific genes.</title>
        <authorList>
            <person name="Kim W."/>
            <person name="Song I."/>
            <person name="Jeong J.-H."/>
            <person name="Kim D."/>
            <person name="Kim S."/>
            <person name="Ryu S."/>
            <person name="Song J.Y."/>
            <person name="Lee S.K."/>
        </authorList>
    </citation>
    <scope>NUCLEOTIDE SEQUENCE [LARGE SCALE GENOMIC DNA]</scope>
    <source>
        <tissue evidence="2">Muscle</tissue>
    </source>
</reference>
<comment type="caution">
    <text evidence="2">The sequence shown here is derived from an EMBL/GenBank/DDBJ whole genome shotgun (WGS) entry which is preliminary data.</text>
</comment>
<dbReference type="Gene3D" id="1.20.58.2220">
    <property type="entry name" value="Formin, FH2 domain"/>
    <property type="match status" value="1"/>
</dbReference>
<dbReference type="AlphaFoldDB" id="A0A4Z2I016"/>
<dbReference type="InterPro" id="IPR015425">
    <property type="entry name" value="FH2_Formin"/>
</dbReference>
<dbReference type="InterPro" id="IPR042201">
    <property type="entry name" value="FH2_Formin_sf"/>
</dbReference>
<dbReference type="PANTHER" id="PTHR45725">
    <property type="entry name" value="FORMIN HOMOLOGY 2 FAMILY MEMBER"/>
    <property type="match status" value="1"/>
</dbReference>
<evidence type="ECO:0000313" key="2">
    <source>
        <dbReference type="EMBL" id="TNN71161.1"/>
    </source>
</evidence>
<dbReference type="SUPFAM" id="SSF101447">
    <property type="entry name" value="Formin homology 2 domain (FH2 domain)"/>
    <property type="match status" value="1"/>
</dbReference>
<evidence type="ECO:0000313" key="3">
    <source>
        <dbReference type="Proteomes" id="UP000314294"/>
    </source>
</evidence>
<dbReference type="EMBL" id="SRLO01000154">
    <property type="protein sequence ID" value="TNN71161.1"/>
    <property type="molecule type" value="Genomic_DNA"/>
</dbReference>
<gene>
    <name evidence="2" type="primary">FH13</name>
    <name evidence="2" type="ORF">EYF80_018681</name>
</gene>
<dbReference type="InterPro" id="IPR051425">
    <property type="entry name" value="Formin_Homology"/>
</dbReference>
<sequence>MCNISCLSTQLDLLLTLRELPISMNDLQPLINQKIRMCTQLNNCRAFVSVLEYLLAIGNYLNENTRKGKAKGFCLSSLTKLTQLRGKDRKFTLLHALVEQIVLHEPSLATFTQELAEFETVTGVLKNEMQKVIQYKKTYKKINAGVHHPNFSKDLKASMDKYNMDLSALTKTCEEMKRLYSVILVKFGEPADQDSQALFGLIFNFVHEFKEVHAESL</sequence>
<evidence type="ECO:0000259" key="1">
    <source>
        <dbReference type="PROSITE" id="PS51444"/>
    </source>
</evidence>
<dbReference type="PANTHER" id="PTHR45725:SF10">
    <property type="entry name" value="FH2 DOMAIN-CONTAINING PROTEIN"/>
    <property type="match status" value="1"/>
</dbReference>
<dbReference type="Pfam" id="PF02181">
    <property type="entry name" value="FH2"/>
    <property type="match status" value="1"/>
</dbReference>
<proteinExistence type="predicted"/>
<dbReference type="PROSITE" id="PS51444">
    <property type="entry name" value="FH2"/>
    <property type="match status" value="1"/>
</dbReference>
<protein>
    <submittedName>
        <fullName evidence="2">Formin-like protein 13</fullName>
    </submittedName>
</protein>
<organism evidence="2 3">
    <name type="scientific">Liparis tanakae</name>
    <name type="common">Tanaka's snailfish</name>
    <dbReference type="NCBI Taxonomy" id="230148"/>
    <lineage>
        <taxon>Eukaryota</taxon>
        <taxon>Metazoa</taxon>
        <taxon>Chordata</taxon>
        <taxon>Craniata</taxon>
        <taxon>Vertebrata</taxon>
        <taxon>Euteleostomi</taxon>
        <taxon>Actinopterygii</taxon>
        <taxon>Neopterygii</taxon>
        <taxon>Teleostei</taxon>
        <taxon>Neoteleostei</taxon>
        <taxon>Acanthomorphata</taxon>
        <taxon>Eupercaria</taxon>
        <taxon>Perciformes</taxon>
        <taxon>Cottioidei</taxon>
        <taxon>Cottales</taxon>
        <taxon>Liparidae</taxon>
        <taxon>Liparis</taxon>
    </lineage>
</organism>
<dbReference type="Proteomes" id="UP000314294">
    <property type="component" value="Unassembled WGS sequence"/>
</dbReference>
<keyword evidence="3" id="KW-1185">Reference proteome</keyword>
<accession>A0A4Z2I016</accession>
<feature type="domain" description="FH2" evidence="1">
    <location>
        <begin position="1"/>
        <end position="217"/>
    </location>
</feature>